<sequence>MFAVSGDGHLLPPFVVYKSEHLYDTWLTNGPPGARYGRNKSGWFDQPLFEEWFISIPLPFLKRRPAPRVVIGDNLCSHLSHRVIELCEENNIRFSFLPPNSTHLTQPLDVSVFGPMKKAWRSTLEERNLEEDDPNGWTESVVEVLNESRNSCKPTVARKKKVTVEPGKSISTTDFLEAQPSTSKATVPEDSQEDDILEHESDKAESEAVELDECFDVQHPMEDECFDVQHPMESSFATDDFVEVEFKTNKVGKYFIGQIKGLFDKSFEVKFLRPNRKIENCFIFPTVEDICMITPE</sequence>
<evidence type="ECO:0000313" key="3">
    <source>
        <dbReference type="EMBL" id="KAB0797274.1"/>
    </source>
</evidence>
<dbReference type="PANTHER" id="PTHR19303:SF74">
    <property type="entry name" value="POGO TRANSPOSABLE ELEMENT WITH KRAB DOMAIN"/>
    <property type="match status" value="1"/>
</dbReference>
<proteinExistence type="predicted"/>
<dbReference type="PANTHER" id="PTHR19303">
    <property type="entry name" value="TRANSPOSON"/>
    <property type="match status" value="1"/>
</dbReference>
<comment type="caution">
    <text evidence="3">The sequence shown here is derived from an EMBL/GenBank/DDBJ whole genome shotgun (WGS) entry which is preliminary data.</text>
</comment>
<feature type="region of interest" description="Disordered" evidence="1">
    <location>
        <begin position="171"/>
        <end position="202"/>
    </location>
</feature>
<feature type="domain" description="DDE-1" evidence="2">
    <location>
        <begin position="3"/>
        <end position="134"/>
    </location>
</feature>
<evidence type="ECO:0000256" key="1">
    <source>
        <dbReference type="SAM" id="MobiDB-lite"/>
    </source>
</evidence>
<accession>A0A5N4AIZ1</accession>
<name>A0A5N4AIZ1_PHOPY</name>
<protein>
    <recommendedName>
        <fullName evidence="2">DDE-1 domain-containing protein</fullName>
    </recommendedName>
</protein>
<dbReference type="Proteomes" id="UP000327044">
    <property type="component" value="Unassembled WGS sequence"/>
</dbReference>
<dbReference type="Gene3D" id="3.30.420.10">
    <property type="entry name" value="Ribonuclease H-like superfamily/Ribonuclease H"/>
    <property type="match status" value="1"/>
</dbReference>
<evidence type="ECO:0000313" key="4">
    <source>
        <dbReference type="Proteomes" id="UP000327044"/>
    </source>
</evidence>
<dbReference type="InterPro" id="IPR050863">
    <property type="entry name" value="CenT-Element_Derived"/>
</dbReference>
<dbReference type="InterPro" id="IPR004875">
    <property type="entry name" value="DDE_SF_endonuclease_dom"/>
</dbReference>
<feature type="compositionally biased region" description="Polar residues" evidence="1">
    <location>
        <begin position="171"/>
        <end position="185"/>
    </location>
</feature>
<dbReference type="AlphaFoldDB" id="A0A5N4AIZ1"/>
<organism evidence="3 4">
    <name type="scientific">Photinus pyralis</name>
    <name type="common">Common eastern firefly</name>
    <name type="synonym">Lampyris pyralis</name>
    <dbReference type="NCBI Taxonomy" id="7054"/>
    <lineage>
        <taxon>Eukaryota</taxon>
        <taxon>Metazoa</taxon>
        <taxon>Ecdysozoa</taxon>
        <taxon>Arthropoda</taxon>
        <taxon>Hexapoda</taxon>
        <taxon>Insecta</taxon>
        <taxon>Pterygota</taxon>
        <taxon>Neoptera</taxon>
        <taxon>Endopterygota</taxon>
        <taxon>Coleoptera</taxon>
        <taxon>Polyphaga</taxon>
        <taxon>Elateriformia</taxon>
        <taxon>Elateroidea</taxon>
        <taxon>Lampyridae</taxon>
        <taxon>Lampyrinae</taxon>
        <taxon>Photinus</taxon>
    </lineage>
</organism>
<keyword evidence="4" id="KW-1185">Reference proteome</keyword>
<dbReference type="GO" id="GO:0005634">
    <property type="term" value="C:nucleus"/>
    <property type="evidence" value="ECO:0007669"/>
    <property type="project" value="TreeGrafter"/>
</dbReference>
<dbReference type="InParanoid" id="A0A5N4AIZ1"/>
<dbReference type="GO" id="GO:0003677">
    <property type="term" value="F:DNA binding"/>
    <property type="evidence" value="ECO:0007669"/>
    <property type="project" value="TreeGrafter"/>
</dbReference>
<dbReference type="Pfam" id="PF03184">
    <property type="entry name" value="DDE_1"/>
    <property type="match status" value="1"/>
</dbReference>
<evidence type="ECO:0000259" key="2">
    <source>
        <dbReference type="Pfam" id="PF03184"/>
    </source>
</evidence>
<reference evidence="3 4" key="1">
    <citation type="journal article" date="2018" name="Elife">
        <title>Firefly genomes illuminate parallel origins of bioluminescence in beetles.</title>
        <authorList>
            <person name="Fallon T.R."/>
            <person name="Lower S.E."/>
            <person name="Chang C.H."/>
            <person name="Bessho-Uehara M."/>
            <person name="Martin G.J."/>
            <person name="Bewick A.J."/>
            <person name="Behringer M."/>
            <person name="Debat H.J."/>
            <person name="Wong I."/>
            <person name="Day J.C."/>
            <person name="Suvorov A."/>
            <person name="Silva C.J."/>
            <person name="Stanger-Hall K.F."/>
            <person name="Hall D.W."/>
            <person name="Schmitz R.J."/>
            <person name="Nelson D.R."/>
            <person name="Lewis S.M."/>
            <person name="Shigenobu S."/>
            <person name="Bybee S.M."/>
            <person name="Larracuente A.M."/>
            <person name="Oba Y."/>
            <person name="Weng J.K."/>
        </authorList>
    </citation>
    <scope>NUCLEOTIDE SEQUENCE [LARGE SCALE GENOMIC DNA]</scope>
    <source>
        <strain evidence="3">1611_PpyrPB1</strain>
        <tissue evidence="3">Whole body</tissue>
    </source>
</reference>
<dbReference type="EMBL" id="VVIM01000006">
    <property type="protein sequence ID" value="KAB0797274.1"/>
    <property type="molecule type" value="Genomic_DNA"/>
</dbReference>
<dbReference type="InterPro" id="IPR036397">
    <property type="entry name" value="RNaseH_sf"/>
</dbReference>
<gene>
    <name evidence="3" type="ORF">PPYR_08268</name>
</gene>